<dbReference type="PANTHER" id="PTHR43792:SF13">
    <property type="entry name" value="ACETYLTRANSFERASE"/>
    <property type="match status" value="1"/>
</dbReference>
<organism evidence="2">
    <name type="scientific">Clostridium innocuum</name>
    <dbReference type="NCBI Taxonomy" id="1522"/>
    <lineage>
        <taxon>Bacteria</taxon>
        <taxon>Bacillati</taxon>
        <taxon>Bacillota</taxon>
        <taxon>Clostridia</taxon>
        <taxon>Eubacteriales</taxon>
        <taxon>Clostridiaceae</taxon>
        <taxon>Clostridium</taxon>
    </lineage>
</organism>
<dbReference type="SUPFAM" id="SSF55729">
    <property type="entry name" value="Acyl-CoA N-acyltransferases (Nat)"/>
    <property type="match status" value="1"/>
</dbReference>
<dbReference type="AlphaFoldDB" id="A0A6N2U7V2"/>
<gene>
    <name evidence="2" type="ORF">CILFYP12_01650</name>
</gene>
<dbReference type="InterPro" id="IPR051531">
    <property type="entry name" value="N-acetyltransferase"/>
</dbReference>
<evidence type="ECO:0000313" key="2">
    <source>
        <dbReference type="EMBL" id="VYT13778.1"/>
    </source>
</evidence>
<dbReference type="InterPro" id="IPR000182">
    <property type="entry name" value="GNAT_dom"/>
</dbReference>
<name>A0A6N2U7V2_CLOIN</name>
<dbReference type="Gene3D" id="3.40.630.30">
    <property type="match status" value="1"/>
</dbReference>
<keyword evidence="2" id="KW-0808">Transferase</keyword>
<dbReference type="GO" id="GO:0016747">
    <property type="term" value="F:acyltransferase activity, transferring groups other than amino-acyl groups"/>
    <property type="evidence" value="ECO:0007669"/>
    <property type="project" value="InterPro"/>
</dbReference>
<dbReference type="EMBL" id="CACRTE010000024">
    <property type="protein sequence ID" value="VYT13778.1"/>
    <property type="molecule type" value="Genomic_DNA"/>
</dbReference>
<feature type="domain" description="N-acetyltransferase" evidence="1">
    <location>
        <begin position="1"/>
        <end position="80"/>
    </location>
</feature>
<dbReference type="InterPro" id="IPR016181">
    <property type="entry name" value="Acyl_CoA_acyltransferase"/>
</dbReference>
<protein>
    <submittedName>
        <fullName evidence="2">Acetyltransferase (GNAT) family protein</fullName>
    </submittedName>
</protein>
<accession>A0A6N2U7V2</accession>
<proteinExistence type="predicted"/>
<dbReference type="PANTHER" id="PTHR43792">
    <property type="entry name" value="GNAT FAMILY, PUTATIVE (AFU_ORTHOLOGUE AFUA_3G00765)-RELATED-RELATED"/>
    <property type="match status" value="1"/>
</dbReference>
<evidence type="ECO:0000259" key="1">
    <source>
        <dbReference type="PROSITE" id="PS51186"/>
    </source>
</evidence>
<dbReference type="PROSITE" id="PS51186">
    <property type="entry name" value="GNAT"/>
    <property type="match status" value="1"/>
</dbReference>
<reference evidence="2" key="1">
    <citation type="submission" date="2019-11" db="EMBL/GenBank/DDBJ databases">
        <authorList>
            <person name="Feng L."/>
        </authorList>
    </citation>
    <scope>NUCLEOTIDE SEQUENCE</scope>
    <source>
        <strain evidence="2">CinnocuumLFYP12</strain>
    </source>
</reference>
<sequence>MEQEISYQFAPEVWGQGYAKEAIQAVLVFLSEQGTLESIIAETQKKNIRSCRLLEALGFKKRESLIRFHQPQMVYGKRLCKNIKAYKAFNEKLE</sequence>
<dbReference type="Pfam" id="PF13302">
    <property type="entry name" value="Acetyltransf_3"/>
    <property type="match status" value="1"/>
</dbReference>